<name>A0A8J3EQ93_9PROT</name>
<evidence type="ECO:0000313" key="3">
    <source>
        <dbReference type="EMBL" id="GGI01378.1"/>
    </source>
</evidence>
<reference evidence="3" key="3">
    <citation type="submission" date="2020-09" db="EMBL/GenBank/DDBJ databases">
        <authorList>
            <person name="Sun Q."/>
            <person name="Zhou Y."/>
        </authorList>
    </citation>
    <scope>NUCLEOTIDE SEQUENCE</scope>
    <source>
        <strain evidence="3">CGMCC 1.14984</strain>
    </source>
</reference>
<dbReference type="GO" id="GO:0005576">
    <property type="term" value="C:extracellular region"/>
    <property type="evidence" value="ECO:0007669"/>
    <property type="project" value="UniProtKB-SubCell"/>
</dbReference>
<keyword evidence="6" id="KW-1185">Reference proteome</keyword>
<accession>A0A8J3EQ93</accession>
<dbReference type="InterPro" id="IPR001343">
    <property type="entry name" value="Hemolysn_Ca-bd"/>
</dbReference>
<gene>
    <name evidence="4" type="ORF">FF098_015080</name>
    <name evidence="3" type="ORF">GCM10011355_31880</name>
</gene>
<dbReference type="RefSeq" id="WP_155142092.1">
    <property type="nucleotide sequence ID" value="NZ_BMGZ01000004.1"/>
</dbReference>
<evidence type="ECO:0000313" key="5">
    <source>
        <dbReference type="Proteomes" id="UP000621856"/>
    </source>
</evidence>
<dbReference type="AlphaFoldDB" id="A0A8J3EQ93"/>
<evidence type="ECO:0000313" key="4">
    <source>
        <dbReference type="EMBL" id="NHK29240.1"/>
    </source>
</evidence>
<dbReference type="Gene3D" id="2.150.10.10">
    <property type="entry name" value="Serralysin-like metalloprotease, C-terminal"/>
    <property type="match status" value="6"/>
</dbReference>
<reference evidence="4 6" key="2">
    <citation type="submission" date="2020-02" db="EMBL/GenBank/DDBJ databases">
        <title>Genome sequence of Parvularcula flava strain NH6-79.</title>
        <authorList>
            <person name="Abdul Karim M.H."/>
            <person name="Lam M.Q."/>
            <person name="Chen S.J."/>
            <person name="Yahya A."/>
            <person name="Shahir S."/>
            <person name="Shamsir M.S."/>
            <person name="Chong C.S."/>
        </authorList>
    </citation>
    <scope>NUCLEOTIDE SEQUENCE [LARGE SCALE GENOMIC DNA]</scope>
    <source>
        <strain evidence="4 6">NH6-79</strain>
    </source>
</reference>
<evidence type="ECO:0000256" key="1">
    <source>
        <dbReference type="ARBA" id="ARBA00004613"/>
    </source>
</evidence>
<dbReference type="PANTHER" id="PTHR38340:SF1">
    <property type="entry name" value="S-LAYER PROTEIN"/>
    <property type="match status" value="1"/>
</dbReference>
<dbReference type="PRINTS" id="PR00313">
    <property type="entry name" value="CABNDNGRPT"/>
</dbReference>
<protein>
    <submittedName>
        <fullName evidence="4">Calcium-binding protein</fullName>
    </submittedName>
</protein>
<proteinExistence type="predicted"/>
<dbReference type="InterPro" id="IPR050557">
    <property type="entry name" value="RTX_toxin/Mannuronan_C5-epim"/>
</dbReference>
<dbReference type="Pfam" id="PF00353">
    <property type="entry name" value="HemolysinCabind"/>
    <property type="match status" value="8"/>
</dbReference>
<reference evidence="3" key="1">
    <citation type="journal article" date="2014" name="Int. J. Syst. Evol. Microbiol.">
        <title>Complete genome sequence of Corynebacterium casei LMG S-19264T (=DSM 44701T), isolated from a smear-ripened cheese.</title>
        <authorList>
            <consortium name="US DOE Joint Genome Institute (JGI-PGF)"/>
            <person name="Walter F."/>
            <person name="Albersmeier A."/>
            <person name="Kalinowski J."/>
            <person name="Ruckert C."/>
        </authorList>
    </citation>
    <scope>NUCLEOTIDE SEQUENCE</scope>
    <source>
        <strain evidence="3">CGMCC 1.14984</strain>
    </source>
</reference>
<sequence>MATGEDPIIIDEDVTGAPALLIDTDDDYCILEDITVSGVSGEPAIQVANGATTGTFIEVAGRVTVAPGTYLANIVIDGSDTVHVTETGEIIGDAEAISSYSGGQNNITIDGDVTARLGTINLTGESNSVSIGTMGSVHSESDYAVSIYNGKNNLIYVAGTVTGNFGILTQGVDGSRVDTIIVDGMIDVQDRAISFESDGDQNFGTLSIDGDVTSQGVGLFVELDLEARISGTLISGGNAIEVANVPNAKITLFVTGTVDGDLMLGELGDQVYTSVQTGPGQPVLFGEISEGSSVWMNGGNDRFNTGATGVYATDTTSYIVYGGDGDDQIYGLAGNDTISGDAGDDMLIGNDGNDMISGGLGQDFIDAGAGVDNVNGGAGDDLLQGGNGNDILYGGLDDDRLFGNDANDVLYGDEGSDYLVGNAGTDTLLGGLGNDNLQGREGNDLIYGEEGADYLYGGGSFDSLSGGAGNDTLYGEDGLDVLAGDAGNDFLDGGSSDDRLYGGSGSDLLLGDLGADYLVGNDGDDVAGGGDGDDNIHGRDGDDRLYGEAGNDWMRGGAGADKLSGGAGSDALFGEDGDDNLYGYADNDRLWGGSGNDWMKGGDGDDYLDGGDKFDALFGEAGNDTFAFTGDWRHDRIMDWEDGSDVIDLSTQGLRGGGETAANAFAKLTVIQLGADTVVSITGDTYNSITLVGVDAAMIDTDDFAFA</sequence>
<dbReference type="SUPFAM" id="SSF51120">
    <property type="entry name" value="beta-Roll"/>
    <property type="match status" value="3"/>
</dbReference>
<dbReference type="GO" id="GO:0005509">
    <property type="term" value="F:calcium ion binding"/>
    <property type="evidence" value="ECO:0007669"/>
    <property type="project" value="InterPro"/>
</dbReference>
<evidence type="ECO:0000256" key="2">
    <source>
        <dbReference type="ARBA" id="ARBA00022525"/>
    </source>
</evidence>
<dbReference type="Proteomes" id="UP000621856">
    <property type="component" value="Unassembled WGS sequence"/>
</dbReference>
<comment type="caution">
    <text evidence="3">The sequence shown here is derived from an EMBL/GenBank/DDBJ whole genome shotgun (WGS) entry which is preliminary data.</text>
</comment>
<dbReference type="InterPro" id="IPR011049">
    <property type="entry name" value="Serralysin-like_metalloprot_C"/>
</dbReference>
<dbReference type="EMBL" id="BMGZ01000004">
    <property type="protein sequence ID" value="GGI01378.1"/>
    <property type="molecule type" value="Genomic_DNA"/>
</dbReference>
<dbReference type="PANTHER" id="PTHR38340">
    <property type="entry name" value="S-LAYER PROTEIN"/>
    <property type="match status" value="1"/>
</dbReference>
<comment type="subcellular location">
    <subcellularLocation>
        <location evidence="1">Secreted</location>
    </subcellularLocation>
</comment>
<dbReference type="EMBL" id="VCJR02000004">
    <property type="protein sequence ID" value="NHK29240.1"/>
    <property type="molecule type" value="Genomic_DNA"/>
</dbReference>
<evidence type="ECO:0000313" key="6">
    <source>
        <dbReference type="Proteomes" id="UP000818603"/>
    </source>
</evidence>
<keyword evidence="2" id="KW-0964">Secreted</keyword>
<dbReference type="PROSITE" id="PS00330">
    <property type="entry name" value="HEMOLYSIN_CALCIUM"/>
    <property type="match status" value="2"/>
</dbReference>
<organism evidence="3 5">
    <name type="scientific">Aquisalinus luteolus</name>
    <dbReference type="NCBI Taxonomy" id="1566827"/>
    <lineage>
        <taxon>Bacteria</taxon>
        <taxon>Pseudomonadati</taxon>
        <taxon>Pseudomonadota</taxon>
        <taxon>Alphaproteobacteria</taxon>
        <taxon>Parvularculales</taxon>
        <taxon>Parvularculaceae</taxon>
        <taxon>Aquisalinus</taxon>
    </lineage>
</organism>
<dbReference type="Proteomes" id="UP000818603">
    <property type="component" value="Unassembled WGS sequence"/>
</dbReference>
<dbReference type="InterPro" id="IPR018511">
    <property type="entry name" value="Hemolysin-typ_Ca-bd_CS"/>
</dbReference>